<reference evidence="1 2" key="1">
    <citation type="journal article" date="2013" name="Genome Announc.">
        <title>Complete genome sequence of Myxococcus stipitatus strain DSM 14675, a fruiting myxobacterium.</title>
        <authorList>
            <person name="Huntley S."/>
            <person name="Kneip S."/>
            <person name="Treuner-Lange A."/>
            <person name="Sogaard-Andersen L."/>
        </authorList>
    </citation>
    <scope>NUCLEOTIDE SEQUENCE [LARGE SCALE GENOMIC DNA]</scope>
    <source>
        <strain evidence="2">DSM 14675 / JCM 12634 / Mx s8</strain>
    </source>
</reference>
<keyword evidence="2" id="KW-1185">Reference proteome</keyword>
<dbReference type="OrthoDB" id="5381311at2"/>
<sequence>MRAPPRRAGAWCAALAIIVGCTRAVERPANPEERVAQADVELKVESVSSGPEELGITYAVHNRSSRALLLLDGLPEWGPTGYVGIAPERAYVDLSGDGAVLLRALIPVPEDLDVEAPEVPAVSRVEPGATASRRLVVPLPLRTSMPYATSPEVTRPLSAVRELRLRVAYLPDSGEVRLHGETQAQGQSYRTLEYGQAASGQQLLDSGPLALDGVKK</sequence>
<dbReference type="PROSITE" id="PS51257">
    <property type="entry name" value="PROKAR_LIPOPROTEIN"/>
    <property type="match status" value="1"/>
</dbReference>
<dbReference type="STRING" id="1278073.MYSTI_00196"/>
<organism evidence="1 2">
    <name type="scientific">Myxococcus stipitatus (strain DSM 14675 / JCM 12634 / Mx s8)</name>
    <dbReference type="NCBI Taxonomy" id="1278073"/>
    <lineage>
        <taxon>Bacteria</taxon>
        <taxon>Pseudomonadati</taxon>
        <taxon>Myxococcota</taxon>
        <taxon>Myxococcia</taxon>
        <taxon>Myxococcales</taxon>
        <taxon>Cystobacterineae</taxon>
        <taxon>Myxococcaceae</taxon>
        <taxon>Myxococcus</taxon>
    </lineage>
</organism>
<evidence type="ECO:0000313" key="1">
    <source>
        <dbReference type="EMBL" id="AGC41555.1"/>
    </source>
</evidence>
<evidence type="ECO:0008006" key="3">
    <source>
        <dbReference type="Google" id="ProtNLM"/>
    </source>
</evidence>
<dbReference type="RefSeq" id="WP_015345818.1">
    <property type="nucleotide sequence ID" value="NC_020126.1"/>
</dbReference>
<dbReference type="HOGENOM" id="CLU_1276488_0_0_7"/>
<protein>
    <recommendedName>
        <fullName evidence="3">Lipoprotein</fullName>
    </recommendedName>
</protein>
<proteinExistence type="predicted"/>
<dbReference type="EMBL" id="CP004025">
    <property type="protein sequence ID" value="AGC41555.1"/>
    <property type="molecule type" value="Genomic_DNA"/>
</dbReference>
<evidence type="ECO:0000313" key="2">
    <source>
        <dbReference type="Proteomes" id="UP000011131"/>
    </source>
</evidence>
<dbReference type="KEGG" id="msd:MYSTI_00196"/>
<dbReference type="PATRIC" id="fig|1278073.3.peg.208"/>
<dbReference type="AlphaFoldDB" id="L7U112"/>
<accession>L7U112</accession>
<dbReference type="Proteomes" id="UP000011131">
    <property type="component" value="Chromosome"/>
</dbReference>
<name>L7U112_MYXSD</name>
<gene>
    <name evidence="1" type="ordered locus">MYSTI_00196</name>
</gene>